<proteinExistence type="predicted"/>
<dbReference type="GO" id="GO:0032222">
    <property type="term" value="P:regulation of synaptic transmission, cholinergic"/>
    <property type="evidence" value="ECO:0007669"/>
    <property type="project" value="InterPro"/>
</dbReference>
<evidence type="ECO:0000256" key="2">
    <source>
        <dbReference type="ARBA" id="ARBA00022622"/>
    </source>
</evidence>
<dbReference type="InterPro" id="IPR050975">
    <property type="entry name" value="Sleep_regulator"/>
</dbReference>
<organism evidence="9 10">
    <name type="scientific">Anopheles stephensi</name>
    <name type="common">Indo-Pakistan malaria mosquito</name>
    <dbReference type="NCBI Taxonomy" id="30069"/>
    <lineage>
        <taxon>Eukaryota</taxon>
        <taxon>Metazoa</taxon>
        <taxon>Ecdysozoa</taxon>
        <taxon>Arthropoda</taxon>
        <taxon>Hexapoda</taxon>
        <taxon>Insecta</taxon>
        <taxon>Pterygota</taxon>
        <taxon>Neoptera</taxon>
        <taxon>Endopterygota</taxon>
        <taxon>Diptera</taxon>
        <taxon>Nematocera</taxon>
        <taxon>Culicoidea</taxon>
        <taxon>Culicidae</taxon>
        <taxon>Anophelinae</taxon>
        <taxon>Anopheles</taxon>
    </lineage>
</organism>
<accession>A0A182Y080</accession>
<reference evidence="9" key="2">
    <citation type="submission" date="2020-05" db="UniProtKB">
        <authorList>
            <consortium name="EnsemblMetazoa"/>
        </authorList>
    </citation>
    <scope>IDENTIFICATION</scope>
    <source>
        <strain evidence="9">Indian</strain>
    </source>
</reference>
<reference evidence="10" key="1">
    <citation type="journal article" date="2014" name="Genome Biol.">
        <title>Genome analysis of a major urban malaria vector mosquito, Anopheles stephensi.</title>
        <authorList>
            <person name="Jiang X."/>
            <person name="Peery A."/>
            <person name="Hall A.B."/>
            <person name="Sharma A."/>
            <person name="Chen X.G."/>
            <person name="Waterhouse R.M."/>
            <person name="Komissarov A."/>
            <person name="Riehle M.M."/>
            <person name="Shouche Y."/>
            <person name="Sharakhova M.V."/>
            <person name="Lawson D."/>
            <person name="Pakpour N."/>
            <person name="Arensburger P."/>
            <person name="Davidson V.L."/>
            <person name="Eiglmeier K."/>
            <person name="Emrich S."/>
            <person name="George P."/>
            <person name="Kennedy R.C."/>
            <person name="Mane S.P."/>
            <person name="Maslen G."/>
            <person name="Oringanje C."/>
            <person name="Qi Y."/>
            <person name="Settlage R."/>
            <person name="Tojo M."/>
            <person name="Tubio J.M."/>
            <person name="Unger M.F."/>
            <person name="Wang B."/>
            <person name="Vernick K.D."/>
            <person name="Ribeiro J.M."/>
            <person name="James A.A."/>
            <person name="Michel K."/>
            <person name="Riehle M.A."/>
            <person name="Luckhart S."/>
            <person name="Sharakhov I.V."/>
            <person name="Tu Z."/>
        </authorList>
    </citation>
    <scope>NUCLEOTIDE SEQUENCE [LARGE SCALE GENOMIC DNA]</scope>
    <source>
        <strain evidence="10">Indian</strain>
    </source>
</reference>
<evidence type="ECO:0000256" key="4">
    <source>
        <dbReference type="ARBA" id="ARBA00022729"/>
    </source>
</evidence>
<dbReference type="InterPro" id="IPR031424">
    <property type="entry name" value="QVR-like"/>
</dbReference>
<dbReference type="SUPFAM" id="SSF57302">
    <property type="entry name" value="Snake toxin-like"/>
    <property type="match status" value="1"/>
</dbReference>
<name>A0A182Y080_ANOST</name>
<dbReference type="Pfam" id="PF17064">
    <property type="entry name" value="QVR"/>
    <property type="match status" value="1"/>
</dbReference>
<evidence type="ECO:0000256" key="3">
    <source>
        <dbReference type="ARBA" id="ARBA00022692"/>
    </source>
</evidence>
<dbReference type="InterPro" id="IPR045860">
    <property type="entry name" value="Snake_toxin-like_sf"/>
</dbReference>
<comment type="subcellular location">
    <subcellularLocation>
        <location evidence="1">Membrane</location>
        <topology evidence="1">Lipid-anchor</topology>
        <topology evidence="1">GPI-anchor</topology>
    </subcellularLocation>
</comment>
<keyword evidence="7" id="KW-0325">Glycoprotein</keyword>
<dbReference type="VEuPathDB" id="VectorBase:ASTE007293"/>
<keyword evidence="4" id="KW-0732">Signal</keyword>
<evidence type="ECO:0000256" key="5">
    <source>
        <dbReference type="ARBA" id="ARBA00022989"/>
    </source>
</evidence>
<protein>
    <submittedName>
        <fullName evidence="9">Uncharacterized protein</fullName>
    </submittedName>
</protein>
<keyword evidence="3" id="KW-0812">Transmembrane</keyword>
<evidence type="ECO:0000256" key="1">
    <source>
        <dbReference type="ARBA" id="ARBA00004589"/>
    </source>
</evidence>
<keyword evidence="5" id="KW-1133">Transmembrane helix</keyword>
<dbReference type="OMA" id="CGWIQEK"/>
<keyword evidence="2" id="KW-0336">GPI-anchor</keyword>
<dbReference type="PANTHER" id="PTHR33562">
    <property type="entry name" value="ATILLA, ISOFORM B-RELATED-RELATED"/>
    <property type="match status" value="1"/>
</dbReference>
<dbReference type="GO" id="GO:0098552">
    <property type="term" value="C:side of membrane"/>
    <property type="evidence" value="ECO:0007669"/>
    <property type="project" value="UniProtKB-KW"/>
</dbReference>
<evidence type="ECO:0000256" key="7">
    <source>
        <dbReference type="ARBA" id="ARBA00023180"/>
    </source>
</evidence>
<evidence type="ECO:0000313" key="9">
    <source>
        <dbReference type="EnsemblMetazoa" id="ASTEI01864-PA"/>
    </source>
</evidence>
<dbReference type="VEuPathDB" id="VectorBase:ASTEI01864"/>
<dbReference type="VEuPathDB" id="VectorBase:ASTEI20_032178"/>
<keyword evidence="8" id="KW-0449">Lipoprotein</keyword>
<sequence length="161" mass="17809">MANSHHDGMKADQEHLSNYYTVSHSHFPVGALRCYTCNSYDNSECFAPPKRFTEEDLQNNDTVPARLLVECPPDEKGREPFCRKVDVLVIGGSVPDHTRVTRECGYERARRPCYSVINGGHEELVCQCFTDGCNGGSQITVSRVLGTLMSLAGLLLGCKPL</sequence>
<evidence type="ECO:0000313" key="10">
    <source>
        <dbReference type="Proteomes" id="UP000076408"/>
    </source>
</evidence>
<dbReference type="Proteomes" id="UP000076408">
    <property type="component" value="Unassembled WGS sequence"/>
</dbReference>
<dbReference type="EnsemblMetazoa" id="ASTEI01864-RA">
    <property type="protein sequence ID" value="ASTEI01864-PA"/>
    <property type="gene ID" value="ASTEI01864"/>
</dbReference>
<dbReference type="AlphaFoldDB" id="A0A182Y080"/>
<dbReference type="GO" id="GO:0030431">
    <property type="term" value="P:sleep"/>
    <property type="evidence" value="ECO:0007669"/>
    <property type="project" value="InterPro"/>
</dbReference>
<evidence type="ECO:0000256" key="6">
    <source>
        <dbReference type="ARBA" id="ARBA00023136"/>
    </source>
</evidence>
<keyword evidence="10" id="KW-1185">Reference proteome</keyword>
<dbReference type="PANTHER" id="PTHR33562:SF23">
    <property type="entry name" value="PROTEIN QUIVER"/>
    <property type="match status" value="1"/>
</dbReference>
<keyword evidence="6" id="KW-0472">Membrane</keyword>
<evidence type="ECO:0000256" key="8">
    <source>
        <dbReference type="ARBA" id="ARBA00023288"/>
    </source>
</evidence>